<accession>A6WAM2</accession>
<reference evidence="3" key="1">
    <citation type="journal article" date="2008" name="PLoS ONE">
        <title>Survival in nuclear waste, extreme resistance, and potential applications gleaned from the genome sequence of Kineococcus radiotolerans SRS30216.</title>
        <authorList>
            <person name="Bagwell C.E."/>
            <person name="Bhat S."/>
            <person name="Hawkins G.M."/>
            <person name="Smith B.W."/>
            <person name="Biswas T."/>
            <person name="Hoover T.R."/>
            <person name="Saunders E."/>
            <person name="Han C.S."/>
            <person name="Tsodikov O.V."/>
            <person name="Shimkets L.J."/>
        </authorList>
    </citation>
    <scope>NUCLEOTIDE SEQUENCE [LARGE SCALE GENOMIC DNA]</scope>
    <source>
        <strain evidence="3">ATCC BAA-149 / DSM 14245 / SRS30216</strain>
    </source>
</reference>
<protein>
    <submittedName>
        <fullName evidence="2">Uncharacterized protein</fullName>
    </submittedName>
</protein>
<evidence type="ECO:0000256" key="1">
    <source>
        <dbReference type="SAM" id="MobiDB-lite"/>
    </source>
</evidence>
<evidence type="ECO:0000313" key="2">
    <source>
        <dbReference type="EMBL" id="ABS03861.1"/>
    </source>
</evidence>
<name>A6WAM2_KINRD</name>
<dbReference type="KEGG" id="kra:Krad_2381"/>
<evidence type="ECO:0000313" key="3">
    <source>
        <dbReference type="Proteomes" id="UP000001116"/>
    </source>
</evidence>
<feature type="region of interest" description="Disordered" evidence="1">
    <location>
        <begin position="12"/>
        <end position="62"/>
    </location>
</feature>
<gene>
    <name evidence="2" type="ordered locus">Krad_2381</name>
</gene>
<dbReference type="Proteomes" id="UP000001116">
    <property type="component" value="Chromosome"/>
</dbReference>
<keyword evidence="3" id="KW-1185">Reference proteome</keyword>
<dbReference type="EMBL" id="CP000750">
    <property type="protein sequence ID" value="ABS03861.1"/>
    <property type="molecule type" value="Genomic_DNA"/>
</dbReference>
<sequence length="62" mass="6518">MTFSRECAVIPRCEGARSSRGGRAHGHPAVRAVAGGQRHQGGAEQRVHQGRAPPRQIGGPPL</sequence>
<organism evidence="2 3">
    <name type="scientific">Kineococcus radiotolerans (strain ATCC BAA-149 / DSM 14245 / SRS30216)</name>
    <dbReference type="NCBI Taxonomy" id="266940"/>
    <lineage>
        <taxon>Bacteria</taxon>
        <taxon>Bacillati</taxon>
        <taxon>Actinomycetota</taxon>
        <taxon>Actinomycetes</taxon>
        <taxon>Kineosporiales</taxon>
        <taxon>Kineosporiaceae</taxon>
        <taxon>Kineococcus</taxon>
    </lineage>
</organism>
<dbReference type="HOGENOM" id="CLU_2898239_0_0_11"/>
<dbReference type="STRING" id="266940.Krad_2381"/>
<dbReference type="AlphaFoldDB" id="A6WAM2"/>
<proteinExistence type="predicted"/>